<name>A0A7V8J0V4_PSEPU</name>
<keyword evidence="2" id="KW-0548">Nucleotidyltransferase</keyword>
<dbReference type="RefSeq" id="WP_156859965.1">
    <property type="nucleotide sequence ID" value="NZ_WOWR01000078.1"/>
</dbReference>
<dbReference type="EMBL" id="WOWR01000078">
    <property type="protein sequence ID" value="KAF0250924.1"/>
    <property type="molecule type" value="Genomic_DNA"/>
</dbReference>
<dbReference type="Proteomes" id="UP000442695">
    <property type="component" value="Unassembled WGS sequence"/>
</dbReference>
<organism evidence="2 3">
    <name type="scientific">Pseudomonas putida</name>
    <name type="common">Arthrobacter siderocapsulatus</name>
    <dbReference type="NCBI Taxonomy" id="303"/>
    <lineage>
        <taxon>Bacteria</taxon>
        <taxon>Pseudomonadati</taxon>
        <taxon>Pseudomonadota</taxon>
        <taxon>Gammaproteobacteria</taxon>
        <taxon>Pseudomonadales</taxon>
        <taxon>Pseudomonadaceae</taxon>
        <taxon>Pseudomonas</taxon>
    </lineage>
</organism>
<dbReference type="NCBIfam" id="NF007621">
    <property type="entry name" value="PRK10276.1"/>
    <property type="match status" value="1"/>
</dbReference>
<dbReference type="InterPro" id="IPR050077">
    <property type="entry name" value="LexA_repressor"/>
</dbReference>
<dbReference type="PANTHER" id="PTHR33516">
    <property type="entry name" value="LEXA REPRESSOR"/>
    <property type="match status" value="1"/>
</dbReference>
<evidence type="ECO:0000259" key="1">
    <source>
        <dbReference type="Pfam" id="PF00717"/>
    </source>
</evidence>
<dbReference type="Pfam" id="PF00717">
    <property type="entry name" value="Peptidase_S24"/>
    <property type="match status" value="1"/>
</dbReference>
<keyword evidence="2" id="KW-0808">Transferase</keyword>
<dbReference type="AlphaFoldDB" id="A0A7V8J0V4"/>
<evidence type="ECO:0000313" key="3">
    <source>
        <dbReference type="Proteomes" id="UP000442695"/>
    </source>
</evidence>
<gene>
    <name evidence="2" type="primary">umuD</name>
    <name evidence="2" type="ORF">GN299_31335</name>
</gene>
<reference evidence="2 3" key="1">
    <citation type="submission" date="2019-12" db="EMBL/GenBank/DDBJ databases">
        <authorList>
            <person name="Woiski C."/>
        </authorList>
    </citation>
    <scope>NUCLEOTIDE SEQUENCE [LARGE SCALE GENOMIC DNA]</scope>
    <source>
        <strain evidence="2 3">BOE100</strain>
    </source>
</reference>
<evidence type="ECO:0000313" key="2">
    <source>
        <dbReference type="EMBL" id="KAF0250924.1"/>
    </source>
</evidence>
<proteinExistence type="predicted"/>
<feature type="domain" description="Peptidase S24/S26A/S26B/S26C" evidence="1">
    <location>
        <begin position="22"/>
        <end position="132"/>
    </location>
</feature>
<dbReference type="CDD" id="cd06529">
    <property type="entry name" value="S24_LexA-like"/>
    <property type="match status" value="1"/>
</dbReference>
<dbReference type="EC" id="2.7.7.7" evidence="2"/>
<comment type="caution">
    <text evidence="2">The sequence shown here is derived from an EMBL/GenBank/DDBJ whole genome shotgun (WGS) entry which is preliminary data.</text>
</comment>
<dbReference type="InterPro" id="IPR036286">
    <property type="entry name" value="LexA/Signal_pep-like_sf"/>
</dbReference>
<sequence>MNNPPRRLAPDKDPIPLRFFPEVACGWPSPAADYEETPLSLDELVNVSAYSTFLVRARGHSMYPLIRDGDLLVVDKSTDPAPDDVVVAVVAGEFTVKRLGNVDGRAALIPENKAMAPIVIGDDEHIEIWGVVTWNLHSLRSGRPS</sequence>
<dbReference type="GO" id="GO:0003887">
    <property type="term" value="F:DNA-directed DNA polymerase activity"/>
    <property type="evidence" value="ECO:0007669"/>
    <property type="project" value="UniProtKB-EC"/>
</dbReference>
<dbReference type="InterPro" id="IPR015927">
    <property type="entry name" value="Peptidase_S24_S26A/B/C"/>
</dbReference>
<dbReference type="PANTHER" id="PTHR33516:SF2">
    <property type="entry name" value="LEXA REPRESSOR-RELATED"/>
    <property type="match status" value="1"/>
</dbReference>
<dbReference type="InterPro" id="IPR039418">
    <property type="entry name" value="LexA-like"/>
</dbReference>
<dbReference type="Gene3D" id="2.10.109.10">
    <property type="entry name" value="Umud Fragment, subunit A"/>
    <property type="match status" value="1"/>
</dbReference>
<dbReference type="SUPFAM" id="SSF51306">
    <property type="entry name" value="LexA/Signal peptidase"/>
    <property type="match status" value="1"/>
</dbReference>
<accession>A0A7V8J0V4</accession>
<protein>
    <submittedName>
        <fullName evidence="2">Translesion error-prone DNA polymerase V autoproteolytic subunit</fullName>
        <ecNumber evidence="2">2.7.7.7</ecNumber>
    </submittedName>
</protein>